<protein>
    <submittedName>
        <fullName evidence="1">Uncharacterized protein</fullName>
    </submittedName>
</protein>
<accession>A0A645H8J5</accession>
<sequence>MKADGGIKEIQKGTPFLKNGLFIALLGQLIVDIQELNGFGIITVCYPADPIRVHLYVGNGLLGCFLMSRLGFALCLGYQGRYGALFLVR</sequence>
<name>A0A645H8J5_9ZZZZ</name>
<dbReference type="EMBL" id="VSSQ01088067">
    <property type="protein sequence ID" value="MPN34826.1"/>
    <property type="molecule type" value="Genomic_DNA"/>
</dbReference>
<gene>
    <name evidence="1" type="ORF">SDC9_182320</name>
</gene>
<dbReference type="AlphaFoldDB" id="A0A645H8J5"/>
<reference evidence="1" key="1">
    <citation type="submission" date="2019-08" db="EMBL/GenBank/DDBJ databases">
        <authorList>
            <person name="Kucharzyk K."/>
            <person name="Murdoch R.W."/>
            <person name="Higgins S."/>
            <person name="Loffler F."/>
        </authorList>
    </citation>
    <scope>NUCLEOTIDE SEQUENCE</scope>
</reference>
<organism evidence="1">
    <name type="scientific">bioreactor metagenome</name>
    <dbReference type="NCBI Taxonomy" id="1076179"/>
    <lineage>
        <taxon>unclassified sequences</taxon>
        <taxon>metagenomes</taxon>
        <taxon>ecological metagenomes</taxon>
    </lineage>
</organism>
<proteinExistence type="predicted"/>
<comment type="caution">
    <text evidence="1">The sequence shown here is derived from an EMBL/GenBank/DDBJ whole genome shotgun (WGS) entry which is preliminary data.</text>
</comment>
<evidence type="ECO:0000313" key="1">
    <source>
        <dbReference type="EMBL" id="MPN34826.1"/>
    </source>
</evidence>